<dbReference type="Pfam" id="PF07885">
    <property type="entry name" value="Ion_trans_2"/>
    <property type="match status" value="1"/>
</dbReference>
<keyword evidence="3" id="KW-0813">Transport</keyword>
<keyword evidence="1" id="KW-1133">Transmembrane helix</keyword>
<gene>
    <name evidence="3" type="ORF">SAMN05421676_10715</name>
</gene>
<keyword evidence="3" id="KW-0407">Ion channel</keyword>
<keyword evidence="3" id="KW-0406">Ion transport</keyword>
<organism evidence="3 4">
    <name type="scientific">Salinibacillus kushneri</name>
    <dbReference type="NCBI Taxonomy" id="237682"/>
    <lineage>
        <taxon>Bacteria</taxon>
        <taxon>Bacillati</taxon>
        <taxon>Bacillota</taxon>
        <taxon>Bacilli</taxon>
        <taxon>Bacillales</taxon>
        <taxon>Bacillaceae</taxon>
        <taxon>Salinibacillus</taxon>
    </lineage>
</organism>
<dbReference type="InterPro" id="IPR013099">
    <property type="entry name" value="K_chnl_dom"/>
</dbReference>
<keyword evidence="4" id="KW-1185">Reference proteome</keyword>
<keyword evidence="1" id="KW-0472">Membrane</keyword>
<dbReference type="Proteomes" id="UP000199095">
    <property type="component" value="Unassembled WGS sequence"/>
</dbReference>
<evidence type="ECO:0000313" key="4">
    <source>
        <dbReference type="Proteomes" id="UP000199095"/>
    </source>
</evidence>
<reference evidence="4" key="1">
    <citation type="submission" date="2016-10" db="EMBL/GenBank/DDBJ databases">
        <authorList>
            <person name="Varghese N."/>
            <person name="Submissions S."/>
        </authorList>
    </citation>
    <scope>NUCLEOTIDE SEQUENCE [LARGE SCALE GENOMIC DNA]</scope>
    <source>
        <strain evidence="4">CGMCC 1.3566</strain>
    </source>
</reference>
<accession>A0A1I0GI23</accession>
<dbReference type="Gene3D" id="1.10.287.70">
    <property type="match status" value="1"/>
</dbReference>
<evidence type="ECO:0000313" key="3">
    <source>
        <dbReference type="EMBL" id="SET70814.1"/>
    </source>
</evidence>
<dbReference type="OrthoDB" id="9813518at2"/>
<feature type="transmembrane region" description="Helical" evidence="1">
    <location>
        <begin position="107"/>
        <end position="128"/>
    </location>
</feature>
<dbReference type="SUPFAM" id="SSF81324">
    <property type="entry name" value="Voltage-gated potassium channels"/>
    <property type="match status" value="1"/>
</dbReference>
<protein>
    <submittedName>
        <fullName evidence="3">Potassium channel LctB</fullName>
    </submittedName>
</protein>
<dbReference type="AlphaFoldDB" id="A0A1I0GI23"/>
<evidence type="ECO:0000256" key="1">
    <source>
        <dbReference type="SAM" id="Phobius"/>
    </source>
</evidence>
<name>A0A1I0GI23_9BACI</name>
<feature type="domain" description="Potassium channel" evidence="2">
    <location>
        <begin position="47"/>
        <end position="128"/>
    </location>
</feature>
<evidence type="ECO:0000259" key="2">
    <source>
        <dbReference type="Pfam" id="PF07885"/>
    </source>
</evidence>
<dbReference type="EMBL" id="FOHJ01000007">
    <property type="protein sequence ID" value="SET70814.1"/>
    <property type="molecule type" value="Genomic_DNA"/>
</dbReference>
<proteinExistence type="predicted"/>
<keyword evidence="1" id="KW-0812">Transmembrane</keyword>
<feature type="transmembrane region" description="Helical" evidence="1">
    <location>
        <begin position="6"/>
        <end position="22"/>
    </location>
</feature>
<sequence length="133" mass="15454">MVFWFSTLLIFYIMSTSIYTFFKRRDEIRGRFSFDQFYTLVIIYLTVMTGFGIFYFLLSQQGIPLLDEGHLLGTSQWDRLGHAIYFSGVTLMTIGYGDITPIGIGKFIALFESMIGYVLPAAFFVRVLQDYRK</sequence>
<dbReference type="STRING" id="237682.SAMN05421676_10715"/>
<dbReference type="GO" id="GO:0034220">
    <property type="term" value="P:monoatomic ion transmembrane transport"/>
    <property type="evidence" value="ECO:0007669"/>
    <property type="project" value="UniProtKB-KW"/>
</dbReference>
<feature type="transmembrane region" description="Helical" evidence="1">
    <location>
        <begin position="37"/>
        <end position="58"/>
    </location>
</feature>